<protein>
    <submittedName>
        <fullName evidence="1">Uncharacterized protein</fullName>
    </submittedName>
</protein>
<organism evidence="1 2">
    <name type="scientific">Gymnopilus junonius</name>
    <name type="common">Spectacular rustgill mushroom</name>
    <name type="synonym">Gymnopilus spectabilis subsp. junonius</name>
    <dbReference type="NCBI Taxonomy" id="109634"/>
    <lineage>
        <taxon>Eukaryota</taxon>
        <taxon>Fungi</taxon>
        <taxon>Dikarya</taxon>
        <taxon>Basidiomycota</taxon>
        <taxon>Agaricomycotina</taxon>
        <taxon>Agaricomycetes</taxon>
        <taxon>Agaricomycetidae</taxon>
        <taxon>Agaricales</taxon>
        <taxon>Agaricineae</taxon>
        <taxon>Hymenogastraceae</taxon>
        <taxon>Gymnopilus</taxon>
    </lineage>
</organism>
<gene>
    <name evidence="1" type="ORF">CPB84DRAFT_1751389</name>
</gene>
<proteinExistence type="predicted"/>
<dbReference type="AlphaFoldDB" id="A0A9P5NBP8"/>
<comment type="caution">
    <text evidence="1">The sequence shown here is derived from an EMBL/GenBank/DDBJ whole genome shotgun (WGS) entry which is preliminary data.</text>
</comment>
<accession>A0A9P5NBP8</accession>
<sequence length="358" mass="40307">MPCFKFQVADIAQCVVDARVTIGFVTFLDEACDNRKFSFRALGKVGRSSAPRGGEQSDCLWAPATHWRVHFALVGGVPVAGAALSAAVGRLLVVLNNLEEFGRCTRSSTYRKRSRLRYHGILKLLGIWFSVQRTSILWYSSTFDISNLVRIWKGRSSNSRVHRRSLSLVPGGIVKVIDLTGEEHTIPLDFCGSFEVFHSFTLFSCFPLAVHRKFNKSLVALSEDDAKRMKLLHYFVQRGMVEFQRRLQREPRQTRGLKKNSWDYVQAGITIQMAFIVQGGLGPSRRFKCPQMSLEIEVGVRAQGIPFYGGLTTTSQKEGALEESDLGIIRYFHLVMVTREIIIQSSGEDPNDPFPVSH</sequence>
<name>A0A9P5NBP8_GYMJU</name>
<dbReference type="Proteomes" id="UP000724874">
    <property type="component" value="Unassembled WGS sequence"/>
</dbReference>
<reference evidence="1" key="1">
    <citation type="submission" date="2020-11" db="EMBL/GenBank/DDBJ databases">
        <authorList>
            <consortium name="DOE Joint Genome Institute"/>
            <person name="Ahrendt S."/>
            <person name="Riley R."/>
            <person name="Andreopoulos W."/>
            <person name="LaButti K."/>
            <person name="Pangilinan J."/>
            <person name="Ruiz-duenas F.J."/>
            <person name="Barrasa J.M."/>
            <person name="Sanchez-Garcia M."/>
            <person name="Camarero S."/>
            <person name="Miyauchi S."/>
            <person name="Serrano A."/>
            <person name="Linde D."/>
            <person name="Babiker R."/>
            <person name="Drula E."/>
            <person name="Ayuso-Fernandez I."/>
            <person name="Pacheco R."/>
            <person name="Padilla G."/>
            <person name="Ferreira P."/>
            <person name="Barriuso J."/>
            <person name="Kellner H."/>
            <person name="Castanera R."/>
            <person name="Alfaro M."/>
            <person name="Ramirez L."/>
            <person name="Pisabarro A.G."/>
            <person name="Kuo A."/>
            <person name="Tritt A."/>
            <person name="Lipzen A."/>
            <person name="He G."/>
            <person name="Yan M."/>
            <person name="Ng V."/>
            <person name="Cullen D."/>
            <person name="Martin F."/>
            <person name="Rosso M.-N."/>
            <person name="Henrissat B."/>
            <person name="Hibbett D."/>
            <person name="Martinez A.T."/>
            <person name="Grigoriev I.V."/>
        </authorList>
    </citation>
    <scope>NUCLEOTIDE SEQUENCE</scope>
    <source>
        <strain evidence="1">AH 44721</strain>
    </source>
</reference>
<keyword evidence="2" id="KW-1185">Reference proteome</keyword>
<evidence type="ECO:0000313" key="1">
    <source>
        <dbReference type="EMBL" id="KAF8880595.1"/>
    </source>
</evidence>
<dbReference type="EMBL" id="JADNYJ010000139">
    <property type="protein sequence ID" value="KAF8880595.1"/>
    <property type="molecule type" value="Genomic_DNA"/>
</dbReference>
<evidence type="ECO:0000313" key="2">
    <source>
        <dbReference type="Proteomes" id="UP000724874"/>
    </source>
</evidence>